<dbReference type="eggNOG" id="ENOG502S35T">
    <property type="taxonomic scope" value="Eukaryota"/>
</dbReference>
<feature type="region of interest" description="Disordered" evidence="1">
    <location>
        <begin position="1"/>
        <end position="61"/>
    </location>
</feature>
<evidence type="ECO:0000313" key="3">
    <source>
        <dbReference type="Proteomes" id="UP000006514"/>
    </source>
</evidence>
<name>J0WYK7_AURST</name>
<gene>
    <name evidence="2" type="ORF">AURDEDRAFT_169997</name>
</gene>
<dbReference type="EMBL" id="JH687797">
    <property type="protein sequence ID" value="EJD41019.1"/>
    <property type="molecule type" value="Genomic_DNA"/>
</dbReference>
<evidence type="ECO:0000313" key="2">
    <source>
        <dbReference type="EMBL" id="EJD41019.1"/>
    </source>
</evidence>
<feature type="compositionally biased region" description="Basic and acidic residues" evidence="1">
    <location>
        <begin position="23"/>
        <end position="32"/>
    </location>
</feature>
<organism evidence="2 3">
    <name type="scientific">Auricularia subglabra (strain TFB-10046 / SS5)</name>
    <name type="common">White-rot fungus</name>
    <name type="synonym">Auricularia delicata (strain TFB10046)</name>
    <dbReference type="NCBI Taxonomy" id="717982"/>
    <lineage>
        <taxon>Eukaryota</taxon>
        <taxon>Fungi</taxon>
        <taxon>Dikarya</taxon>
        <taxon>Basidiomycota</taxon>
        <taxon>Agaricomycotina</taxon>
        <taxon>Agaricomycetes</taxon>
        <taxon>Auriculariales</taxon>
        <taxon>Auriculariaceae</taxon>
        <taxon>Auricularia</taxon>
    </lineage>
</organism>
<dbReference type="AlphaFoldDB" id="J0WYK7"/>
<sequence length="61" mass="6875">MSRDRTDETTPALTDADGEEGEINERLHKDIVMDMPEPWRPGKASASFDEPDPWAVDAMDE</sequence>
<dbReference type="Proteomes" id="UP000006514">
    <property type="component" value="Unassembled WGS sequence"/>
</dbReference>
<proteinExistence type="predicted"/>
<reference evidence="3" key="1">
    <citation type="journal article" date="2012" name="Science">
        <title>The Paleozoic origin of enzymatic lignin decomposition reconstructed from 31 fungal genomes.</title>
        <authorList>
            <person name="Floudas D."/>
            <person name="Binder M."/>
            <person name="Riley R."/>
            <person name="Barry K."/>
            <person name="Blanchette R.A."/>
            <person name="Henrissat B."/>
            <person name="Martinez A.T."/>
            <person name="Otillar R."/>
            <person name="Spatafora J.W."/>
            <person name="Yadav J.S."/>
            <person name="Aerts A."/>
            <person name="Benoit I."/>
            <person name="Boyd A."/>
            <person name="Carlson A."/>
            <person name="Copeland A."/>
            <person name="Coutinho P.M."/>
            <person name="de Vries R.P."/>
            <person name="Ferreira P."/>
            <person name="Findley K."/>
            <person name="Foster B."/>
            <person name="Gaskell J."/>
            <person name="Glotzer D."/>
            <person name="Gorecki P."/>
            <person name="Heitman J."/>
            <person name="Hesse C."/>
            <person name="Hori C."/>
            <person name="Igarashi K."/>
            <person name="Jurgens J.A."/>
            <person name="Kallen N."/>
            <person name="Kersten P."/>
            <person name="Kohler A."/>
            <person name="Kuees U."/>
            <person name="Kumar T.K.A."/>
            <person name="Kuo A."/>
            <person name="LaButti K."/>
            <person name="Larrondo L.F."/>
            <person name="Lindquist E."/>
            <person name="Ling A."/>
            <person name="Lombard V."/>
            <person name="Lucas S."/>
            <person name="Lundell T."/>
            <person name="Martin R."/>
            <person name="McLaughlin D.J."/>
            <person name="Morgenstern I."/>
            <person name="Morin E."/>
            <person name="Murat C."/>
            <person name="Nagy L.G."/>
            <person name="Nolan M."/>
            <person name="Ohm R.A."/>
            <person name="Patyshakuliyeva A."/>
            <person name="Rokas A."/>
            <person name="Ruiz-Duenas F.J."/>
            <person name="Sabat G."/>
            <person name="Salamov A."/>
            <person name="Samejima M."/>
            <person name="Schmutz J."/>
            <person name="Slot J.C."/>
            <person name="St John F."/>
            <person name="Stenlid J."/>
            <person name="Sun H."/>
            <person name="Sun S."/>
            <person name="Syed K."/>
            <person name="Tsang A."/>
            <person name="Wiebenga A."/>
            <person name="Young D."/>
            <person name="Pisabarro A."/>
            <person name="Eastwood D.C."/>
            <person name="Martin F."/>
            <person name="Cullen D."/>
            <person name="Grigoriev I.V."/>
            <person name="Hibbett D.S."/>
        </authorList>
    </citation>
    <scope>NUCLEOTIDE SEQUENCE [LARGE SCALE GENOMIC DNA]</scope>
    <source>
        <strain evidence="3">TFB10046</strain>
    </source>
</reference>
<dbReference type="KEGG" id="adl:AURDEDRAFT_169997"/>
<accession>J0WYK7</accession>
<evidence type="ECO:0000256" key="1">
    <source>
        <dbReference type="SAM" id="MobiDB-lite"/>
    </source>
</evidence>
<keyword evidence="3" id="KW-1185">Reference proteome</keyword>
<dbReference type="InParanoid" id="J0WYK7"/>
<protein>
    <submittedName>
        <fullName evidence="2">Uncharacterized protein</fullName>
    </submittedName>
</protein>